<dbReference type="Proteomes" id="UP000010716">
    <property type="component" value="Unassembled WGS sequence"/>
</dbReference>
<protein>
    <submittedName>
        <fullName evidence="1">Uncharacterized protein</fullName>
    </submittedName>
</protein>
<accession>F5L4W0</accession>
<comment type="caution">
    <text evidence="1">The sequence shown here is derived from an EMBL/GenBank/DDBJ whole genome shotgun (WGS) entry which is preliminary data.</text>
</comment>
<proteinExistence type="predicted"/>
<organism evidence="1 2">
    <name type="scientific">Caldalkalibacillus thermarum (strain TA2.A1)</name>
    <dbReference type="NCBI Taxonomy" id="986075"/>
    <lineage>
        <taxon>Bacteria</taxon>
        <taxon>Bacillati</taxon>
        <taxon>Bacillota</taxon>
        <taxon>Bacilli</taxon>
        <taxon>Bacillales</taxon>
        <taxon>Bacillaceae</taxon>
        <taxon>Caldalkalibacillus</taxon>
    </lineage>
</organism>
<reference evidence="1 2" key="1">
    <citation type="journal article" date="2011" name="J. Bacteriol.">
        <title>Draft genome sequence of the thermoalkaliphilic Caldalkalibacillus thermarum strain TA2.A1.</title>
        <authorList>
            <person name="Kalamorz F."/>
            <person name="Keis S."/>
            <person name="McMillan D.G."/>
            <person name="Olsson K."/>
            <person name="Stanton J.A."/>
            <person name="Stockwell P."/>
            <person name="Black M.A."/>
            <person name="Klingeman D.M."/>
            <person name="Land M.L."/>
            <person name="Han C.S."/>
            <person name="Martin S.L."/>
            <person name="Becher S.A."/>
            <person name="Peddie C.J."/>
            <person name="Morgan H.W."/>
            <person name="Matthies D."/>
            <person name="Preiss L."/>
            <person name="Meier T."/>
            <person name="Brown S.D."/>
            <person name="Cook G.M."/>
        </authorList>
    </citation>
    <scope>NUCLEOTIDE SEQUENCE [LARGE SCALE GENOMIC DNA]</scope>
    <source>
        <strain evidence="1 2">TA2.A1</strain>
    </source>
</reference>
<gene>
    <name evidence="1" type="ORF">CathTA2_0823</name>
</gene>
<dbReference type="AlphaFoldDB" id="F5L4W0"/>
<sequence>MAFLFGRALSSSTFLPAPFVTVLLGGVDFGQADHLGWE</sequence>
<evidence type="ECO:0000313" key="2">
    <source>
        <dbReference type="Proteomes" id="UP000010716"/>
    </source>
</evidence>
<evidence type="ECO:0000313" key="1">
    <source>
        <dbReference type="EMBL" id="EGL83612.1"/>
    </source>
</evidence>
<name>F5L4W0_CALTT</name>
<dbReference type="EMBL" id="AFCE01000094">
    <property type="protein sequence ID" value="EGL83612.1"/>
    <property type="molecule type" value="Genomic_DNA"/>
</dbReference>